<dbReference type="HAMAP" id="MF_00453">
    <property type="entry name" value="PEPCK_ATP"/>
    <property type="match status" value="1"/>
</dbReference>
<evidence type="ECO:0000256" key="4">
    <source>
        <dbReference type="ARBA" id="ARBA00022432"/>
    </source>
</evidence>
<accession>A0ABV4DWM6</accession>
<evidence type="ECO:0000256" key="7">
    <source>
        <dbReference type="ARBA" id="ARBA00022840"/>
    </source>
</evidence>
<dbReference type="Pfam" id="PF01293">
    <property type="entry name" value="PEPCK_ATP"/>
    <property type="match status" value="1"/>
</dbReference>
<comment type="cofactor">
    <cofactor evidence="10">
        <name>Mn(2+)</name>
        <dbReference type="ChEBI" id="CHEBI:29035"/>
    </cofactor>
    <text evidence="10">Binds 1 Mn(2+) ion per subunit.</text>
</comment>
<keyword evidence="12" id="KW-1185">Reference proteome</keyword>
<organism evidence="11 12">
    <name type="scientific">Clostridium lapidicellarium</name>
    <dbReference type="NCBI Taxonomy" id="3240931"/>
    <lineage>
        <taxon>Bacteria</taxon>
        <taxon>Bacillati</taxon>
        <taxon>Bacillota</taxon>
        <taxon>Clostridia</taxon>
        <taxon>Eubacteriales</taxon>
        <taxon>Clostridiaceae</taxon>
        <taxon>Clostridium</taxon>
    </lineage>
</organism>
<dbReference type="SUPFAM" id="SSF53795">
    <property type="entry name" value="PEP carboxykinase-like"/>
    <property type="match status" value="1"/>
</dbReference>
<feature type="binding site" evidence="10">
    <location>
        <position position="188"/>
    </location>
    <ligand>
        <name>substrate</name>
    </ligand>
</feature>
<dbReference type="NCBIfam" id="NF006820">
    <property type="entry name" value="PRK09344.1-2"/>
    <property type="match status" value="1"/>
</dbReference>
<feature type="binding site" evidence="10">
    <location>
        <position position="53"/>
    </location>
    <ligand>
        <name>substrate</name>
    </ligand>
</feature>
<comment type="function">
    <text evidence="10">Involved in the gluconeogenesis. Catalyzes the conversion of oxaloacetate (OAA) to phosphoenolpyruvate (PEP) through direct phosphoryl transfer between the nucleoside triphosphate and OAA.</text>
</comment>
<feature type="binding site" evidence="10">
    <location>
        <position position="213"/>
    </location>
    <ligand>
        <name>ATP</name>
        <dbReference type="ChEBI" id="CHEBI:30616"/>
    </ligand>
</feature>
<proteinExistence type="inferred from homology"/>
<dbReference type="PANTHER" id="PTHR30031">
    <property type="entry name" value="PHOSPHOENOLPYRUVATE CARBOXYKINASE ATP"/>
    <property type="match status" value="1"/>
</dbReference>
<comment type="similarity">
    <text evidence="2 10">Belongs to the phosphoenolpyruvate carboxykinase (ATP) family.</text>
</comment>
<dbReference type="InterPro" id="IPR008210">
    <property type="entry name" value="PEP_carboxykinase_N"/>
</dbReference>
<comment type="subcellular location">
    <subcellularLocation>
        <location evidence="10">Cytoplasm</location>
    </subcellularLocation>
</comment>
<evidence type="ECO:0000256" key="8">
    <source>
        <dbReference type="ARBA" id="ARBA00023239"/>
    </source>
</evidence>
<dbReference type="SUPFAM" id="SSF68923">
    <property type="entry name" value="PEP carboxykinase N-terminal domain"/>
    <property type="match status" value="1"/>
</dbReference>
<dbReference type="InterPro" id="IPR013035">
    <property type="entry name" value="PEP_carboxykinase_C"/>
</dbReference>
<feature type="binding site" evidence="10">
    <location>
        <position position="213"/>
    </location>
    <ligand>
        <name>Mn(2+)</name>
        <dbReference type="ChEBI" id="CHEBI:29035"/>
    </ligand>
</feature>
<keyword evidence="7 10" id="KW-0067">ATP-binding</keyword>
<keyword evidence="6 10" id="KW-0210">Decarboxylase</keyword>
<dbReference type="EMBL" id="JBGFFE010000008">
    <property type="protein sequence ID" value="MEY8763448.1"/>
    <property type="molecule type" value="Genomic_DNA"/>
</dbReference>
<reference evidence="11 12" key="1">
    <citation type="submission" date="2024-08" db="EMBL/GenBank/DDBJ databases">
        <title>Clostridium lapicellarii sp. nov., and Clostridium renhuaiense sp. nov., two species isolated from the mud in a fermentation cellar used for producing sauce-flavour Chinese liquors.</title>
        <authorList>
            <person name="Yang F."/>
            <person name="Wang H."/>
            <person name="Chen L.Q."/>
            <person name="Zhou N."/>
            <person name="Lu J.J."/>
            <person name="Pu X.X."/>
            <person name="Wan B."/>
            <person name="Wang L."/>
            <person name="Liu S.J."/>
        </authorList>
    </citation>
    <scope>NUCLEOTIDE SEQUENCE [LARGE SCALE GENOMIC DNA]</scope>
    <source>
        <strain evidence="11 12">MT-113</strain>
    </source>
</reference>
<dbReference type="Gene3D" id="3.40.449.10">
    <property type="entry name" value="Phosphoenolpyruvate Carboxykinase, domain 1"/>
    <property type="match status" value="1"/>
</dbReference>
<dbReference type="GO" id="GO:0004612">
    <property type="term" value="F:phosphoenolpyruvate carboxykinase (ATP) activity"/>
    <property type="evidence" value="ECO:0007669"/>
    <property type="project" value="UniProtKB-EC"/>
</dbReference>
<evidence type="ECO:0000256" key="3">
    <source>
        <dbReference type="ARBA" id="ARBA00012363"/>
    </source>
</evidence>
<comment type="pathway">
    <text evidence="1 10">Carbohydrate biosynthesis; gluconeogenesis.</text>
</comment>
<keyword evidence="4 10" id="KW-0312">Gluconeogenesis</keyword>
<dbReference type="PIRSF" id="PIRSF006294">
    <property type="entry name" value="PEP_crbxkin"/>
    <property type="match status" value="1"/>
</dbReference>
<dbReference type="NCBIfam" id="NF006821">
    <property type="entry name" value="PRK09344.1-3"/>
    <property type="match status" value="1"/>
</dbReference>
<feature type="binding site" evidence="10">
    <location>
        <position position="314"/>
    </location>
    <ligand>
        <name>substrate</name>
    </ligand>
</feature>
<dbReference type="Gene3D" id="2.170.8.10">
    <property type="entry name" value="Phosphoenolpyruvate Carboxykinase, domain 2"/>
    <property type="match status" value="1"/>
</dbReference>
<keyword evidence="10" id="KW-0479">Metal-binding</keyword>
<evidence type="ECO:0000256" key="5">
    <source>
        <dbReference type="ARBA" id="ARBA00022741"/>
    </source>
</evidence>
<keyword evidence="10" id="KW-0464">Manganese</keyword>
<feature type="binding site" evidence="10">
    <location>
        <begin position="229"/>
        <end position="237"/>
    </location>
    <ligand>
        <name>ATP</name>
        <dbReference type="ChEBI" id="CHEBI:30616"/>
    </ligand>
</feature>
<dbReference type="CDD" id="cd00484">
    <property type="entry name" value="PEPCK_ATP"/>
    <property type="match status" value="1"/>
</dbReference>
<dbReference type="InterPro" id="IPR015994">
    <property type="entry name" value="PEPCK_ATP_CS"/>
</dbReference>
<comment type="catalytic activity">
    <reaction evidence="9 10">
        <text>oxaloacetate + ATP = phosphoenolpyruvate + ADP + CO2</text>
        <dbReference type="Rhea" id="RHEA:18617"/>
        <dbReference type="ChEBI" id="CHEBI:16452"/>
        <dbReference type="ChEBI" id="CHEBI:16526"/>
        <dbReference type="ChEBI" id="CHEBI:30616"/>
        <dbReference type="ChEBI" id="CHEBI:58702"/>
        <dbReference type="ChEBI" id="CHEBI:456216"/>
        <dbReference type="EC" id="4.1.1.49"/>
    </reaction>
</comment>
<dbReference type="PANTHER" id="PTHR30031:SF0">
    <property type="entry name" value="PHOSPHOENOLPYRUVATE CARBOXYKINASE (ATP)"/>
    <property type="match status" value="1"/>
</dbReference>
<feature type="binding site" evidence="10">
    <location>
        <position position="194"/>
    </location>
    <ligand>
        <name>substrate</name>
    </ligand>
</feature>
<evidence type="ECO:0000313" key="12">
    <source>
        <dbReference type="Proteomes" id="UP001565220"/>
    </source>
</evidence>
<feature type="binding site" evidence="10">
    <location>
        <position position="194"/>
    </location>
    <ligand>
        <name>Mn(2+)</name>
        <dbReference type="ChEBI" id="CHEBI:29035"/>
    </ligand>
</feature>
<gene>
    <name evidence="10 11" type="primary">pckA</name>
    <name evidence="11" type="ORF">AB8S09_07305</name>
</gene>
<comment type="caution">
    <text evidence="11">The sequence shown here is derived from an EMBL/GenBank/DDBJ whole genome shotgun (WGS) entry which is preliminary data.</text>
</comment>
<evidence type="ECO:0000256" key="6">
    <source>
        <dbReference type="ARBA" id="ARBA00022793"/>
    </source>
</evidence>
<sequence>MNADLSYLNISEYRNMYENLSPAQLVEFSIKRGEGILTNKGALAINTGKYTGRSPKDRFIVKQGSTTDKINWGKTNLPIDEKIFDKLYDSVIKYLKGKDIFVFNGFVGALKEYSMPIRVICENASQALFATQMFRRPNYDELGNFQPEFNVIAAPGFKARGKEDGINSEAFILINFDKKIILIGGTHYSGEIKKSVFSVMNFLLPQKGVMPMHCSANIGDDGKTALFFGLSGTGKTTLSADGRRKLIGDDEHGWCDKGVFNFEGGCYAKTIRLDSEKEHEIYEAIKFGTVLENVVLDKYRIPDYNDDRYTENTRAAYPIEYIGNVEKSGAGGNPKAVIFLTADAYGVMPPISKLSKEGAMYHFMSGYTSKVSGTERGITEPEATFSACFGEPFMLMNPIVYAKLLGERIDKYNTEVYLVNTGWIGGIYGVGKRIDLPYTRAMVRAALEGRLKDVKFTEHPVFKVMIPTECPGVPKEILNPRNLWKDKGAYDDKAEELAVKFYDNFKRFDGISEDIKDIAGAGPRVKSLSHM</sequence>
<evidence type="ECO:0000256" key="1">
    <source>
        <dbReference type="ARBA" id="ARBA00004742"/>
    </source>
</evidence>
<protein>
    <recommendedName>
        <fullName evidence="3 10">Phosphoenolpyruvate carboxykinase (ATP)</fullName>
        <shortName evidence="10">PCK</shortName>
        <shortName evidence="10">PEP carboxykinase</shortName>
        <shortName evidence="10">PEPCK</shortName>
        <ecNumber evidence="3 10">4.1.1.49</ecNumber>
    </recommendedName>
</protein>
<evidence type="ECO:0000313" key="11">
    <source>
        <dbReference type="EMBL" id="MEY8763448.1"/>
    </source>
</evidence>
<evidence type="ECO:0000256" key="10">
    <source>
        <dbReference type="HAMAP-Rule" id="MF_00453"/>
    </source>
</evidence>
<dbReference type="PROSITE" id="PS00532">
    <property type="entry name" value="PEPCK_ATP"/>
    <property type="match status" value="1"/>
</dbReference>
<feature type="binding site" evidence="10">
    <location>
        <position position="314"/>
    </location>
    <ligand>
        <name>ATP</name>
        <dbReference type="ChEBI" id="CHEBI:30616"/>
    </ligand>
</feature>
<dbReference type="RefSeq" id="WP_294182118.1">
    <property type="nucleotide sequence ID" value="NZ_JBGFFE010000008.1"/>
</dbReference>
<dbReference type="Gene3D" id="3.90.228.20">
    <property type="match status" value="1"/>
</dbReference>
<feature type="binding site" evidence="10">
    <location>
        <position position="278"/>
    </location>
    <ligand>
        <name>ATP</name>
        <dbReference type="ChEBI" id="CHEBI:30616"/>
    </ligand>
</feature>
<dbReference type="InterPro" id="IPR001272">
    <property type="entry name" value="PEP_carboxykinase_ATP"/>
</dbReference>
<feature type="binding site" evidence="10">
    <location>
        <position position="194"/>
    </location>
    <ligand>
        <name>ATP</name>
        <dbReference type="ChEBI" id="CHEBI:30616"/>
    </ligand>
</feature>
<name>A0ABV4DWM6_9CLOT</name>
<feature type="binding site" evidence="10">
    <location>
        <begin position="433"/>
        <end position="434"/>
    </location>
    <ligand>
        <name>ATP</name>
        <dbReference type="ChEBI" id="CHEBI:30616"/>
    </ligand>
</feature>
<evidence type="ECO:0000256" key="9">
    <source>
        <dbReference type="ARBA" id="ARBA00047371"/>
    </source>
</evidence>
<keyword evidence="10" id="KW-0963">Cytoplasm</keyword>
<dbReference type="NCBIfam" id="TIGR00224">
    <property type="entry name" value="pckA"/>
    <property type="match status" value="1"/>
</dbReference>
<keyword evidence="8 10" id="KW-0456">Lyase</keyword>
<evidence type="ECO:0000256" key="2">
    <source>
        <dbReference type="ARBA" id="ARBA00006052"/>
    </source>
</evidence>
<dbReference type="EC" id="4.1.1.49" evidence="3 10"/>
<feature type="binding site" evidence="10">
    <location>
        <position position="250"/>
    </location>
    <ligand>
        <name>Mn(2+)</name>
        <dbReference type="ChEBI" id="CHEBI:29035"/>
    </ligand>
</feature>
<dbReference type="Proteomes" id="UP001565220">
    <property type="component" value="Unassembled WGS sequence"/>
</dbReference>
<feature type="binding site" evidence="10">
    <location>
        <position position="439"/>
    </location>
    <ligand>
        <name>ATP</name>
        <dbReference type="ChEBI" id="CHEBI:30616"/>
    </ligand>
</feature>
<keyword evidence="5 10" id="KW-0547">Nucleotide-binding</keyword>